<reference evidence="10 11" key="1">
    <citation type="submission" date="2024-10" db="EMBL/GenBank/DDBJ databases">
        <title>The Natural Products Discovery Center: Release of the First 8490 Sequenced Strains for Exploring Actinobacteria Biosynthetic Diversity.</title>
        <authorList>
            <person name="Kalkreuter E."/>
            <person name="Kautsar S.A."/>
            <person name="Yang D."/>
            <person name="Bader C.D."/>
            <person name="Teijaro C.N."/>
            <person name="Fluegel L."/>
            <person name="Davis C.M."/>
            <person name="Simpson J.R."/>
            <person name="Lauterbach L."/>
            <person name="Steele A.D."/>
            <person name="Gui C."/>
            <person name="Meng S."/>
            <person name="Li G."/>
            <person name="Viehrig K."/>
            <person name="Ye F."/>
            <person name="Su P."/>
            <person name="Kiefer A.F."/>
            <person name="Nichols A."/>
            <person name="Cepeda A.J."/>
            <person name="Yan W."/>
            <person name="Fan B."/>
            <person name="Jiang Y."/>
            <person name="Adhikari A."/>
            <person name="Zheng C.-J."/>
            <person name="Schuster L."/>
            <person name="Cowan T.M."/>
            <person name="Smanski M.J."/>
            <person name="Chevrette M.G."/>
            <person name="De Carvalho L.P.S."/>
            <person name="Shen B."/>
        </authorList>
    </citation>
    <scope>NUCLEOTIDE SEQUENCE [LARGE SCALE GENOMIC DNA]</scope>
    <source>
        <strain evidence="10 11">NPDC002173</strain>
    </source>
</reference>
<dbReference type="PROSITE" id="PS00211">
    <property type="entry name" value="ABC_TRANSPORTER_1"/>
    <property type="match status" value="1"/>
</dbReference>
<dbReference type="Gene3D" id="1.20.1560.10">
    <property type="entry name" value="ABC transporter type 1, transmembrane domain"/>
    <property type="match status" value="1"/>
</dbReference>
<evidence type="ECO:0000259" key="8">
    <source>
        <dbReference type="PROSITE" id="PS50893"/>
    </source>
</evidence>
<protein>
    <submittedName>
        <fullName evidence="10">ABC transporter ATP-binding protein</fullName>
    </submittedName>
</protein>
<feature type="transmembrane region" description="Helical" evidence="7">
    <location>
        <begin position="20"/>
        <end position="40"/>
    </location>
</feature>
<dbReference type="PROSITE" id="PS50893">
    <property type="entry name" value="ABC_TRANSPORTER_2"/>
    <property type="match status" value="1"/>
</dbReference>
<sequence>MRQGLKVIGVAIKSEPRVFIAAVLSSGLYGVMTVASSWALGRATDQVVLPAFREGRTSAGALATAALLIVGVAMLKALGVMGRRILAGVMQYRMQAMSRRAVTRQYLRLPLAWHHRHPTGQLLSNASSDAEAAWAPLAPLPMAVGVVVMLVTAAVAILMTDPVLAIVGFLIFPAIALLNLVYQRKLSPLATQAQQLRAEVSEIAHESFDGALVVKTLGREGAETARFRAKADELRDANIAVGKVRGLFDPMLEALPTLGVLAVLLVGAIRLDSGGMVAGELIQVAYLFTLLAFPIRALGWVLAELPRSVVGWRRVQDVLDATGSMEYGAARLDDGDPAEIEVSGVTYGYDPQAPVLREVGFDVARGRTVAIVGPTGAGKSTLTQLLARLIDPDRGAVRVDGTDLRDVARGEVSASVAFVPQQTFLFDDSVRGNITLGRDVPDERVWAALRLAQADGFIAALPGGLDTHVGERGATLSGGQRQRVALARALVREPRLLILDDATSSVDPQVEKRILHGLREGSARSTVIVVAYRMATIALADEVVYLEHGAVVDQGTHDELLGRCEGYRVLVTAYEREEAERAAIDSDEEVVA</sequence>
<name>A0ABW6SKL6_9ACTN</name>
<dbReference type="GO" id="GO:0005524">
    <property type="term" value="F:ATP binding"/>
    <property type="evidence" value="ECO:0007669"/>
    <property type="project" value="UniProtKB-KW"/>
</dbReference>
<evidence type="ECO:0000313" key="10">
    <source>
        <dbReference type="EMBL" id="MFF3664808.1"/>
    </source>
</evidence>
<keyword evidence="5 7" id="KW-1133">Transmembrane helix</keyword>
<evidence type="ECO:0000256" key="7">
    <source>
        <dbReference type="SAM" id="Phobius"/>
    </source>
</evidence>
<proteinExistence type="predicted"/>
<feature type="domain" description="ABC transporter" evidence="8">
    <location>
        <begin position="340"/>
        <end position="573"/>
    </location>
</feature>
<dbReference type="InterPro" id="IPR027417">
    <property type="entry name" value="P-loop_NTPase"/>
</dbReference>
<feature type="transmembrane region" description="Helical" evidence="7">
    <location>
        <begin position="281"/>
        <end position="303"/>
    </location>
</feature>
<dbReference type="Pfam" id="PF00664">
    <property type="entry name" value="ABC_membrane"/>
    <property type="match status" value="1"/>
</dbReference>
<comment type="subcellular location">
    <subcellularLocation>
        <location evidence="1">Cell membrane</location>
        <topology evidence="1">Multi-pass membrane protein</topology>
    </subcellularLocation>
</comment>
<evidence type="ECO:0000256" key="2">
    <source>
        <dbReference type="ARBA" id="ARBA00022692"/>
    </source>
</evidence>
<dbReference type="InterPro" id="IPR003593">
    <property type="entry name" value="AAA+_ATPase"/>
</dbReference>
<keyword evidence="6 7" id="KW-0472">Membrane</keyword>
<dbReference type="InterPro" id="IPR011527">
    <property type="entry name" value="ABC1_TM_dom"/>
</dbReference>
<dbReference type="PROSITE" id="PS50929">
    <property type="entry name" value="ABC_TM1F"/>
    <property type="match status" value="1"/>
</dbReference>
<evidence type="ECO:0000256" key="3">
    <source>
        <dbReference type="ARBA" id="ARBA00022741"/>
    </source>
</evidence>
<dbReference type="SUPFAM" id="SSF52540">
    <property type="entry name" value="P-loop containing nucleoside triphosphate hydrolases"/>
    <property type="match status" value="1"/>
</dbReference>
<evidence type="ECO:0000313" key="11">
    <source>
        <dbReference type="Proteomes" id="UP001602013"/>
    </source>
</evidence>
<keyword evidence="2 7" id="KW-0812">Transmembrane</keyword>
<dbReference type="SUPFAM" id="SSF90123">
    <property type="entry name" value="ABC transporter transmembrane region"/>
    <property type="match status" value="1"/>
</dbReference>
<accession>A0ABW6SKL6</accession>
<dbReference type="RefSeq" id="WP_387408852.1">
    <property type="nucleotide sequence ID" value="NZ_JBIASD010000002.1"/>
</dbReference>
<comment type="caution">
    <text evidence="10">The sequence shown here is derived from an EMBL/GenBank/DDBJ whole genome shotgun (WGS) entry which is preliminary data.</text>
</comment>
<evidence type="ECO:0000259" key="9">
    <source>
        <dbReference type="PROSITE" id="PS50929"/>
    </source>
</evidence>
<dbReference type="InterPro" id="IPR017871">
    <property type="entry name" value="ABC_transporter-like_CS"/>
</dbReference>
<keyword evidence="4 10" id="KW-0067">ATP-binding</keyword>
<dbReference type="InterPro" id="IPR039421">
    <property type="entry name" value="Type_1_exporter"/>
</dbReference>
<feature type="transmembrane region" description="Helical" evidence="7">
    <location>
        <begin position="251"/>
        <end position="269"/>
    </location>
</feature>
<dbReference type="InterPro" id="IPR036640">
    <property type="entry name" value="ABC1_TM_sf"/>
</dbReference>
<evidence type="ECO:0000256" key="4">
    <source>
        <dbReference type="ARBA" id="ARBA00022840"/>
    </source>
</evidence>
<dbReference type="Gene3D" id="3.40.50.300">
    <property type="entry name" value="P-loop containing nucleotide triphosphate hydrolases"/>
    <property type="match status" value="1"/>
</dbReference>
<dbReference type="Pfam" id="PF00005">
    <property type="entry name" value="ABC_tran"/>
    <property type="match status" value="1"/>
</dbReference>
<dbReference type="SMART" id="SM00382">
    <property type="entry name" value="AAA"/>
    <property type="match status" value="1"/>
</dbReference>
<keyword evidence="3" id="KW-0547">Nucleotide-binding</keyword>
<feature type="transmembrane region" description="Helical" evidence="7">
    <location>
        <begin position="60"/>
        <end position="81"/>
    </location>
</feature>
<gene>
    <name evidence="10" type="ORF">ACFYXI_04365</name>
</gene>
<feature type="transmembrane region" description="Helical" evidence="7">
    <location>
        <begin position="137"/>
        <end position="157"/>
    </location>
</feature>
<evidence type="ECO:0000256" key="5">
    <source>
        <dbReference type="ARBA" id="ARBA00022989"/>
    </source>
</evidence>
<evidence type="ECO:0000256" key="1">
    <source>
        <dbReference type="ARBA" id="ARBA00004651"/>
    </source>
</evidence>
<evidence type="ECO:0000256" key="6">
    <source>
        <dbReference type="ARBA" id="ARBA00023136"/>
    </source>
</evidence>
<keyword evidence="11" id="KW-1185">Reference proteome</keyword>
<dbReference type="PANTHER" id="PTHR24221:SF654">
    <property type="entry name" value="ATP-BINDING CASSETTE SUB-FAMILY B MEMBER 6"/>
    <property type="match status" value="1"/>
</dbReference>
<feature type="domain" description="ABC transmembrane type-1" evidence="9">
    <location>
        <begin position="20"/>
        <end position="307"/>
    </location>
</feature>
<dbReference type="EMBL" id="JBIASD010000002">
    <property type="protein sequence ID" value="MFF3664808.1"/>
    <property type="molecule type" value="Genomic_DNA"/>
</dbReference>
<dbReference type="InterPro" id="IPR003439">
    <property type="entry name" value="ABC_transporter-like_ATP-bd"/>
</dbReference>
<feature type="transmembrane region" description="Helical" evidence="7">
    <location>
        <begin position="163"/>
        <end position="182"/>
    </location>
</feature>
<dbReference type="PANTHER" id="PTHR24221">
    <property type="entry name" value="ATP-BINDING CASSETTE SUB-FAMILY B"/>
    <property type="match status" value="1"/>
</dbReference>
<dbReference type="Proteomes" id="UP001602013">
    <property type="component" value="Unassembled WGS sequence"/>
</dbReference>
<organism evidence="10 11">
    <name type="scientific">Microtetraspora malaysiensis</name>
    <dbReference type="NCBI Taxonomy" id="161358"/>
    <lineage>
        <taxon>Bacteria</taxon>
        <taxon>Bacillati</taxon>
        <taxon>Actinomycetota</taxon>
        <taxon>Actinomycetes</taxon>
        <taxon>Streptosporangiales</taxon>
        <taxon>Streptosporangiaceae</taxon>
        <taxon>Microtetraspora</taxon>
    </lineage>
</organism>